<dbReference type="GO" id="GO:0016020">
    <property type="term" value="C:membrane"/>
    <property type="evidence" value="ECO:0007669"/>
    <property type="project" value="InterPro"/>
</dbReference>
<organism evidence="1">
    <name type="scientific">viral metagenome</name>
    <dbReference type="NCBI Taxonomy" id="1070528"/>
    <lineage>
        <taxon>unclassified sequences</taxon>
        <taxon>metagenomes</taxon>
        <taxon>organismal metagenomes</taxon>
    </lineage>
</organism>
<dbReference type="InterPro" id="IPR013783">
    <property type="entry name" value="Ig-like_fold"/>
</dbReference>
<accession>A0A6C0J8C5</accession>
<dbReference type="GO" id="GO:0005509">
    <property type="term" value="F:calcium ion binding"/>
    <property type="evidence" value="ECO:0007669"/>
    <property type="project" value="InterPro"/>
</dbReference>
<sequence>MAATLPNNPSIPTLYKYEPFSYEFDFPTGYVNYSNTLTNTSSVLQPYCLAFSNSSNVGILFKSTNGLNLSTTSTGELLSFQCSNTSTGDIISNYPIYVVVNPGRLTLPGLTSNFVLYRNEPFSVEIDSVRAMSNLYANPSLPLGLSFSNNGIVGGVNQWFLAGTPTATYAQANYTAVGQGSNGEVTTLAIRLQVNPERVYITGTSNYLLTVGSSIGSNIYLLSGSSGALPTFSYTAPPVGLSFAPQTSTSITLSGTPTTITAYNAVATNGSSNVLRATAGTLSNTLTINYGFTETVLFDCNVGTFSYSYAGGAYTASNLYSNVPVKTPTISNLVVSGGYAFYAASYFGSSSQISNIVAIGLRSDLSLSPIQTDLSLNRKYVYLTGTPSLAGQSSQCTLRAYNSNGTVSGDILLNIPVATDTVTVSSNVSGPFTFVIGRPVNQALTSYYAYPITFTGNSSAFSSVSFSVTGLPPGISYTTSNNTITLAGVPTTVVGYQTVTVTASDALPTSTSTTFQARVVDDSFTFASNPYALSIIQNVPIPSTPIQVTSTLSGLPILSFLFDTNYPLPDGIKVSPLGVLTGTPISNTTTTSHVMASTGYSTQYVPVNFTSQPDSILFYLPNGLSYTWSNGLNIPIKAISYSEYLGSNFTLAPSSYGLTVTNGGILGGTLTDSIPPHTVLPSNDTLTIGASVGLATNSFTMSMHTQNALIGRAYLVGSQINTTDTVTPSFVLPSSVTWTSNAATGPFTDFKVQSPTIVDSNVWLACGTHTLRSTDGRNFSAVPIVLKKAFYSNQWYGAASSNIYTSPDALTWTQYSPSYPFGSTVKSLFVLGSNVLIGANDSAYTYNGTGGWVPTLLYPDEDAPGPTNIVHFDNSGIFTSLSSTDTGIWFSFDAGQSAVNNTQSGLTWSGNQCVYGGGFWLASVSEAYTAVNNDVTYLPKLYRTDQPDTNNQWVDVTPSQTPVRSYFLFVNNFVISGQSITYTVPASYSAVLPNDVVTFAGTGQDMTNVIVQSVVNDSYLAAAYVTVNFPNPPLVPGTPTLTGGSITLTQRTVAKSYFGPLNSAPSGGWTLVTPGAIYQTLLVQPPTWSTVASSPTITGSVAYVPPMYIRPNSQPFVTTLTANLTYVNGPTFTSPTTTAFYFLQYVAFPSISVAATGTGTIYLFVDASTLPLGVVYNPVSSTLTGTPMELGQHIFTIYAKDNNGVTPVTISMTVQSPFIIHRQGHASGYTALVREDAVIKGATRTRDNRVLAPNTTIGARMAAPLPPSVVTQSNCPC</sequence>
<dbReference type="InterPro" id="IPR015919">
    <property type="entry name" value="Cadherin-like_sf"/>
</dbReference>
<dbReference type="Gene3D" id="2.60.40.10">
    <property type="entry name" value="Immunoglobulins"/>
    <property type="match status" value="2"/>
</dbReference>
<dbReference type="EMBL" id="MN740318">
    <property type="protein sequence ID" value="QHT99873.1"/>
    <property type="molecule type" value="Genomic_DNA"/>
</dbReference>
<name>A0A6C0J8C5_9ZZZZ</name>
<protein>
    <submittedName>
        <fullName evidence="1">Uncharacterized protein</fullName>
    </submittedName>
</protein>
<dbReference type="SUPFAM" id="SSF49313">
    <property type="entry name" value="Cadherin-like"/>
    <property type="match status" value="1"/>
</dbReference>
<evidence type="ECO:0000313" key="1">
    <source>
        <dbReference type="EMBL" id="QHT99873.1"/>
    </source>
</evidence>
<reference evidence="1" key="1">
    <citation type="journal article" date="2020" name="Nature">
        <title>Giant virus diversity and host interactions through global metagenomics.</title>
        <authorList>
            <person name="Schulz F."/>
            <person name="Roux S."/>
            <person name="Paez-Espino D."/>
            <person name="Jungbluth S."/>
            <person name="Walsh D.A."/>
            <person name="Denef V.J."/>
            <person name="McMahon K.D."/>
            <person name="Konstantinidis K.T."/>
            <person name="Eloe-Fadrosh E.A."/>
            <person name="Kyrpides N.C."/>
            <person name="Woyke T."/>
        </authorList>
    </citation>
    <scope>NUCLEOTIDE SEQUENCE</scope>
    <source>
        <strain evidence="1">GVMAG-M-3300025778-1</strain>
    </source>
</reference>
<dbReference type="AlphaFoldDB" id="A0A6C0J8C5"/>
<proteinExistence type="predicted"/>